<accession>A0A8J2LZS9</accession>
<proteinExistence type="predicted"/>
<keyword evidence="2" id="KW-1185">Reference proteome</keyword>
<comment type="caution">
    <text evidence="1">The sequence shown here is derived from an EMBL/GenBank/DDBJ whole genome shotgun (WGS) entry which is preliminary data.</text>
</comment>
<organism evidence="1 2">
    <name type="scientific">Cercopithifilaria johnstoni</name>
    <dbReference type="NCBI Taxonomy" id="2874296"/>
    <lineage>
        <taxon>Eukaryota</taxon>
        <taxon>Metazoa</taxon>
        <taxon>Ecdysozoa</taxon>
        <taxon>Nematoda</taxon>
        <taxon>Chromadorea</taxon>
        <taxon>Rhabditida</taxon>
        <taxon>Spirurina</taxon>
        <taxon>Spiruromorpha</taxon>
        <taxon>Filarioidea</taxon>
        <taxon>Onchocercidae</taxon>
        <taxon>Cercopithifilaria</taxon>
    </lineage>
</organism>
<dbReference type="AlphaFoldDB" id="A0A8J2LZS9"/>
<sequence length="91" mass="9529">MLLLQGSGVGGGAGGGDDIASVVVVEKLMMLACLLACIIVDAHICLTGKLPSEISFFPALLDMFFGFNENGRRKACFQDDESVGGFDGSRK</sequence>
<evidence type="ECO:0000313" key="2">
    <source>
        <dbReference type="Proteomes" id="UP000746747"/>
    </source>
</evidence>
<dbReference type="EMBL" id="CAKAEH010001236">
    <property type="protein sequence ID" value="CAG9533255.1"/>
    <property type="molecule type" value="Genomic_DNA"/>
</dbReference>
<protein>
    <submittedName>
        <fullName evidence="1">Uncharacterized protein</fullName>
    </submittedName>
</protein>
<evidence type="ECO:0000313" key="1">
    <source>
        <dbReference type="EMBL" id="CAG9533255.1"/>
    </source>
</evidence>
<name>A0A8J2LZS9_9BILA</name>
<dbReference type="Proteomes" id="UP000746747">
    <property type="component" value="Unassembled WGS sequence"/>
</dbReference>
<gene>
    <name evidence="1" type="ORF">CJOHNSTONI_LOCUS3500</name>
</gene>
<reference evidence="1" key="1">
    <citation type="submission" date="2021-09" db="EMBL/GenBank/DDBJ databases">
        <authorList>
            <consortium name="Pathogen Informatics"/>
        </authorList>
    </citation>
    <scope>NUCLEOTIDE SEQUENCE</scope>
</reference>